<reference evidence="1" key="1">
    <citation type="submission" date="2015-11" db="EMBL/GenBank/DDBJ databases">
        <title>De novo transcriptome assembly of four potential Pierce s Disease insect vectors from Arizona vineyards.</title>
        <authorList>
            <person name="Tassone E.E."/>
        </authorList>
    </citation>
    <scope>NUCLEOTIDE SEQUENCE</scope>
</reference>
<organism evidence="1">
    <name type="scientific">Homalodisca liturata</name>
    <dbReference type="NCBI Taxonomy" id="320908"/>
    <lineage>
        <taxon>Eukaryota</taxon>
        <taxon>Metazoa</taxon>
        <taxon>Ecdysozoa</taxon>
        <taxon>Arthropoda</taxon>
        <taxon>Hexapoda</taxon>
        <taxon>Insecta</taxon>
        <taxon>Pterygota</taxon>
        <taxon>Neoptera</taxon>
        <taxon>Paraneoptera</taxon>
        <taxon>Hemiptera</taxon>
        <taxon>Auchenorrhyncha</taxon>
        <taxon>Membracoidea</taxon>
        <taxon>Cicadellidae</taxon>
        <taxon>Cicadellinae</taxon>
        <taxon>Proconiini</taxon>
        <taxon>Homalodisca</taxon>
    </lineage>
</organism>
<proteinExistence type="predicted"/>
<name>A0A1B6IJQ3_9HEMI</name>
<accession>A0A1B6IJQ3</accession>
<dbReference type="AlphaFoldDB" id="A0A1B6IJQ3"/>
<evidence type="ECO:0000313" key="1">
    <source>
        <dbReference type="EMBL" id="JAS87152.1"/>
    </source>
</evidence>
<feature type="non-terminal residue" evidence="1">
    <location>
        <position position="1"/>
    </location>
</feature>
<protein>
    <submittedName>
        <fullName evidence="1">Uncharacterized protein</fullName>
    </submittedName>
</protein>
<sequence>GICTPIDCTGLEAKLERVEKYKQIEMACDKYEVELANQEASSHTRFKDMAICKLHALAARRREEYDVVNALGSADIARLQSILETRDLGRLSESLEHMREQTAGIAAYIQAVDLLQSSQDDWCRALLLVISGVTAVDELSSALKTDRVGILRIIYQLCSKGILDYDRLADTVCLLADE</sequence>
<dbReference type="EMBL" id="GECU01020554">
    <property type="protein sequence ID" value="JAS87152.1"/>
    <property type="molecule type" value="Transcribed_RNA"/>
</dbReference>
<gene>
    <name evidence="1" type="ORF">g.58485</name>
</gene>